<reference evidence="2" key="1">
    <citation type="journal article" date="2022" name="bioRxiv">
        <title>Sequencing and chromosome-scale assembly of the giantPleurodeles waltlgenome.</title>
        <authorList>
            <person name="Brown T."/>
            <person name="Elewa A."/>
            <person name="Iarovenko S."/>
            <person name="Subramanian E."/>
            <person name="Araus A.J."/>
            <person name="Petzold A."/>
            <person name="Susuki M."/>
            <person name="Suzuki K.-i.T."/>
            <person name="Hayashi T."/>
            <person name="Toyoda A."/>
            <person name="Oliveira C."/>
            <person name="Osipova E."/>
            <person name="Leigh N.D."/>
            <person name="Simon A."/>
            <person name="Yun M.H."/>
        </authorList>
    </citation>
    <scope>NUCLEOTIDE SEQUENCE</scope>
    <source>
        <strain evidence="2">20211129_DDA</strain>
        <tissue evidence="2">Liver</tissue>
    </source>
</reference>
<accession>A0AAV7VGW8</accession>
<organism evidence="2 3">
    <name type="scientific">Pleurodeles waltl</name>
    <name type="common">Iberian ribbed newt</name>
    <dbReference type="NCBI Taxonomy" id="8319"/>
    <lineage>
        <taxon>Eukaryota</taxon>
        <taxon>Metazoa</taxon>
        <taxon>Chordata</taxon>
        <taxon>Craniata</taxon>
        <taxon>Vertebrata</taxon>
        <taxon>Euteleostomi</taxon>
        <taxon>Amphibia</taxon>
        <taxon>Batrachia</taxon>
        <taxon>Caudata</taxon>
        <taxon>Salamandroidea</taxon>
        <taxon>Salamandridae</taxon>
        <taxon>Pleurodelinae</taxon>
        <taxon>Pleurodeles</taxon>
    </lineage>
</organism>
<gene>
    <name evidence="2" type="ORF">NDU88_003248</name>
</gene>
<dbReference type="Proteomes" id="UP001066276">
    <property type="component" value="Chromosome 2_1"/>
</dbReference>
<protein>
    <submittedName>
        <fullName evidence="2">Uncharacterized protein</fullName>
    </submittedName>
</protein>
<proteinExistence type="predicted"/>
<comment type="caution">
    <text evidence="2">The sequence shown here is derived from an EMBL/GenBank/DDBJ whole genome shotgun (WGS) entry which is preliminary data.</text>
</comment>
<sequence length="196" mass="21479">MLLQERGRSQASLSSEEQIGGSADVVTRVSEVQPSTSQGAGVGWADWEELLDYDEDLEEPVVSTKRVMVAEEVSGVVQGGHVPVRAAGNLQRGEESVVEFLRAQRGWGNVGAVGRARAMKGMVVGELGSKVDASIQVVRVGRAFCRRLGFAMQGAVLSHHHIRLRAGVKEDLRMWIGFLKDFNGVTMLVDDEDWFW</sequence>
<keyword evidence="3" id="KW-1185">Reference proteome</keyword>
<feature type="region of interest" description="Disordered" evidence="1">
    <location>
        <begin position="1"/>
        <end position="22"/>
    </location>
</feature>
<evidence type="ECO:0000313" key="2">
    <source>
        <dbReference type="EMBL" id="KAJ1199412.1"/>
    </source>
</evidence>
<evidence type="ECO:0000256" key="1">
    <source>
        <dbReference type="SAM" id="MobiDB-lite"/>
    </source>
</evidence>
<name>A0AAV7VGW8_PLEWA</name>
<dbReference type="EMBL" id="JANPWB010000003">
    <property type="protein sequence ID" value="KAJ1199412.1"/>
    <property type="molecule type" value="Genomic_DNA"/>
</dbReference>
<dbReference type="AlphaFoldDB" id="A0AAV7VGW8"/>
<evidence type="ECO:0000313" key="3">
    <source>
        <dbReference type="Proteomes" id="UP001066276"/>
    </source>
</evidence>